<dbReference type="AlphaFoldDB" id="A0A4R5NAT0"/>
<evidence type="ECO:0000313" key="10">
    <source>
        <dbReference type="Proteomes" id="UP000295681"/>
    </source>
</evidence>
<feature type="compositionally biased region" description="Acidic residues" evidence="7">
    <location>
        <begin position="150"/>
        <end position="189"/>
    </location>
</feature>
<dbReference type="HAMAP" id="MF_00357">
    <property type="entry name" value="RNApol_bact_RpoE"/>
    <property type="match status" value="1"/>
</dbReference>
<evidence type="ECO:0000256" key="1">
    <source>
        <dbReference type="ARBA" id="ARBA00009828"/>
    </source>
</evidence>
<name>A0A4R5NAT0_9LACO</name>
<evidence type="ECO:0000256" key="7">
    <source>
        <dbReference type="SAM" id="MobiDB-lite"/>
    </source>
</evidence>
<dbReference type="Proteomes" id="UP000295681">
    <property type="component" value="Unassembled WGS sequence"/>
</dbReference>
<dbReference type="Gene3D" id="1.10.10.1250">
    <property type="entry name" value="RNA polymerase, subunit delta, N-terminal domain"/>
    <property type="match status" value="1"/>
</dbReference>
<dbReference type="InterPro" id="IPR007759">
    <property type="entry name" value="Asxl_HARE-HTH"/>
</dbReference>
<evidence type="ECO:0000256" key="5">
    <source>
        <dbReference type="ARBA" id="ARBA00023163"/>
    </source>
</evidence>
<gene>
    <name evidence="6" type="primary">rpoE</name>
    <name evidence="9" type="ORF">C5L23_001091</name>
</gene>
<evidence type="ECO:0000256" key="3">
    <source>
        <dbReference type="ARBA" id="ARBA00022679"/>
    </source>
</evidence>
<proteinExistence type="inferred from homology"/>
<dbReference type="PROSITE" id="PS51913">
    <property type="entry name" value="HTH_HARE"/>
    <property type="match status" value="1"/>
</dbReference>
<feature type="compositionally biased region" description="Acidic residues" evidence="7">
    <location>
        <begin position="119"/>
        <end position="143"/>
    </location>
</feature>
<evidence type="ECO:0000256" key="2">
    <source>
        <dbReference type="ARBA" id="ARBA00022478"/>
    </source>
</evidence>
<keyword evidence="5 6" id="KW-0804">Transcription</keyword>
<reference evidence="9 10" key="1">
    <citation type="journal article" date="2019" name="Appl. Microbiol. Biotechnol.">
        <title>Uncovering carbohydrate metabolism through a genotype-phenotype association study of 56 lactic acid bacteria genomes.</title>
        <authorList>
            <person name="Buron-Moles G."/>
            <person name="Chailyan A."/>
            <person name="Dolejs I."/>
            <person name="Forster J."/>
            <person name="Miks M.H."/>
        </authorList>
    </citation>
    <scope>NUCLEOTIDE SEQUENCE [LARGE SCALE GENOMIC DNA]</scope>
    <source>
        <strain evidence="9 10">ATCC 700006</strain>
    </source>
</reference>
<dbReference type="EMBL" id="PUFI01000005">
    <property type="protein sequence ID" value="TDG69629.1"/>
    <property type="molecule type" value="Genomic_DNA"/>
</dbReference>
<comment type="function">
    <text evidence="6">Participates in both the initiation and recycling phases of transcription. In the presence of the delta subunit, RNAP displays an increased specificity of transcription, a decreased affinity for nucleic acids, and an increased efficiency of RNA synthesis because of enhanced recycling.</text>
</comment>
<dbReference type="RefSeq" id="WP_010008777.1">
    <property type="nucleotide sequence ID" value="NZ_JAGYGP010000001.1"/>
</dbReference>
<evidence type="ECO:0000256" key="6">
    <source>
        <dbReference type="HAMAP-Rule" id="MF_00357"/>
    </source>
</evidence>
<comment type="similarity">
    <text evidence="1 6">Belongs to the RpoE family.</text>
</comment>
<evidence type="ECO:0000259" key="8">
    <source>
        <dbReference type="PROSITE" id="PS51913"/>
    </source>
</evidence>
<comment type="subunit">
    <text evidence="6">RNAP is composed of a core of 2 alpha, a beta and a beta' subunits. The core is associated with a delta subunit and one of several sigma factors.</text>
</comment>
<feature type="domain" description="HTH HARE-type" evidence="8">
    <location>
        <begin position="14"/>
        <end position="81"/>
    </location>
</feature>
<organism evidence="9 10">
    <name type="scientific">Leuconostoc fallax</name>
    <dbReference type="NCBI Taxonomy" id="1251"/>
    <lineage>
        <taxon>Bacteria</taxon>
        <taxon>Bacillati</taxon>
        <taxon>Bacillota</taxon>
        <taxon>Bacilli</taxon>
        <taxon>Lactobacillales</taxon>
        <taxon>Lactobacillaceae</taxon>
        <taxon>Leuconostoc</taxon>
    </lineage>
</organism>
<dbReference type="NCBIfam" id="TIGR04567">
    <property type="entry name" value="RNAP_delt_lowGC"/>
    <property type="match status" value="1"/>
</dbReference>
<keyword evidence="3 6" id="KW-0808">Transferase</keyword>
<keyword evidence="10" id="KW-1185">Reference proteome</keyword>
<keyword evidence="2 6" id="KW-0240">DNA-directed RNA polymerase</keyword>
<dbReference type="GO" id="GO:0003899">
    <property type="term" value="F:DNA-directed RNA polymerase activity"/>
    <property type="evidence" value="ECO:0007669"/>
    <property type="project" value="UniProtKB-UniRule"/>
</dbReference>
<dbReference type="GO" id="GO:0000428">
    <property type="term" value="C:DNA-directed RNA polymerase complex"/>
    <property type="evidence" value="ECO:0007669"/>
    <property type="project" value="UniProtKB-KW"/>
</dbReference>
<evidence type="ECO:0000313" key="9">
    <source>
        <dbReference type="EMBL" id="TDG69629.1"/>
    </source>
</evidence>
<dbReference type="STRING" id="907931.GCA_000165675_00280"/>
<dbReference type="Pfam" id="PF05066">
    <property type="entry name" value="HARE-HTH"/>
    <property type="match status" value="1"/>
</dbReference>
<dbReference type="InterPro" id="IPR029757">
    <property type="entry name" value="RpoE"/>
</dbReference>
<dbReference type="GO" id="GO:0006351">
    <property type="term" value="P:DNA-templated transcription"/>
    <property type="evidence" value="ECO:0007669"/>
    <property type="project" value="InterPro"/>
</dbReference>
<sequence>MSLTQFGNHPKEELSLVEIAVAILSEHREPMQFSALAQEIQEFLDVDSESFKSRLSQFYTELNTDGSFISLGNNEWALRAWYPVDAIDESIHEIDDEVELPKRKKTAKKVNVFADSASDDDVIDYNDDDPEDDDFGETSEDEHTDTHDASDDEETEIDSDDNAESIDDNLNELAGTDDLDDLGDGDEEK</sequence>
<dbReference type="InterPro" id="IPR038087">
    <property type="entry name" value="RNAP_delta_N_dom_sf"/>
</dbReference>
<keyword evidence="4 6" id="KW-0548">Nucleotidyltransferase</keyword>
<evidence type="ECO:0000256" key="4">
    <source>
        <dbReference type="ARBA" id="ARBA00022695"/>
    </source>
</evidence>
<dbReference type="GO" id="GO:0006355">
    <property type="term" value="P:regulation of DNA-templated transcription"/>
    <property type="evidence" value="ECO:0007669"/>
    <property type="project" value="UniProtKB-UniRule"/>
</dbReference>
<protein>
    <recommendedName>
        <fullName evidence="6">Probable DNA-directed RNA polymerase subunit delta</fullName>
    </recommendedName>
    <alternativeName>
        <fullName evidence="6">RNAP delta factor</fullName>
    </alternativeName>
</protein>
<comment type="caution">
    <text evidence="9">The sequence shown here is derived from an EMBL/GenBank/DDBJ whole genome shotgun (WGS) entry which is preliminary data.</text>
</comment>
<accession>A0A4R5NAT0</accession>
<feature type="region of interest" description="Disordered" evidence="7">
    <location>
        <begin position="119"/>
        <end position="189"/>
    </location>
</feature>